<dbReference type="AlphaFoldDB" id="A0A0D0BUN1"/>
<sequence>FPGPSKPSLDKINYFLRPLINFFLPAWKDGTWFTRTIDHLQGRLSQSVIALAMQDNTFQGMELHATDNYLVVKLQVTTLHPFLMSCESILWSLTSQTCRSWLDTRVSQTCSFIW</sequence>
<proteinExistence type="predicted"/>
<dbReference type="InParanoid" id="A0A0D0BUN1"/>
<dbReference type="EMBL" id="KN828317">
    <property type="protein sequence ID" value="KIK75132.1"/>
    <property type="molecule type" value="Genomic_DNA"/>
</dbReference>
<protein>
    <submittedName>
        <fullName evidence="1">Uncharacterized protein</fullName>
    </submittedName>
</protein>
<evidence type="ECO:0000313" key="2">
    <source>
        <dbReference type="Proteomes" id="UP000054538"/>
    </source>
</evidence>
<feature type="non-terminal residue" evidence="1">
    <location>
        <position position="1"/>
    </location>
</feature>
<dbReference type="OrthoDB" id="2829169at2759"/>
<reference evidence="2" key="2">
    <citation type="submission" date="2015-01" db="EMBL/GenBank/DDBJ databases">
        <title>Evolutionary Origins and Diversification of the Mycorrhizal Mutualists.</title>
        <authorList>
            <consortium name="DOE Joint Genome Institute"/>
            <consortium name="Mycorrhizal Genomics Consortium"/>
            <person name="Kohler A."/>
            <person name="Kuo A."/>
            <person name="Nagy L.G."/>
            <person name="Floudas D."/>
            <person name="Copeland A."/>
            <person name="Barry K.W."/>
            <person name="Cichocki N."/>
            <person name="Veneault-Fourrey C."/>
            <person name="LaButti K."/>
            <person name="Lindquist E.A."/>
            <person name="Lipzen A."/>
            <person name="Lundell T."/>
            <person name="Morin E."/>
            <person name="Murat C."/>
            <person name="Riley R."/>
            <person name="Ohm R."/>
            <person name="Sun H."/>
            <person name="Tunlid A."/>
            <person name="Henrissat B."/>
            <person name="Grigoriev I.V."/>
            <person name="Hibbett D.S."/>
            <person name="Martin F."/>
        </authorList>
    </citation>
    <scope>NUCLEOTIDE SEQUENCE [LARGE SCALE GENOMIC DNA]</scope>
    <source>
        <strain evidence="2">Ve08.2h10</strain>
    </source>
</reference>
<keyword evidence="2" id="KW-1185">Reference proteome</keyword>
<dbReference type="Proteomes" id="UP000054538">
    <property type="component" value="Unassembled WGS sequence"/>
</dbReference>
<name>A0A0D0BUN1_9AGAM</name>
<dbReference type="HOGENOM" id="CLU_2126988_0_0_1"/>
<reference evidence="1 2" key="1">
    <citation type="submission" date="2014-04" db="EMBL/GenBank/DDBJ databases">
        <authorList>
            <consortium name="DOE Joint Genome Institute"/>
            <person name="Kuo A."/>
            <person name="Kohler A."/>
            <person name="Jargeat P."/>
            <person name="Nagy L.G."/>
            <person name="Floudas D."/>
            <person name="Copeland A."/>
            <person name="Barry K.W."/>
            <person name="Cichocki N."/>
            <person name="Veneault-Fourrey C."/>
            <person name="LaButti K."/>
            <person name="Lindquist E.A."/>
            <person name="Lipzen A."/>
            <person name="Lundell T."/>
            <person name="Morin E."/>
            <person name="Murat C."/>
            <person name="Sun H."/>
            <person name="Tunlid A."/>
            <person name="Henrissat B."/>
            <person name="Grigoriev I.V."/>
            <person name="Hibbett D.S."/>
            <person name="Martin F."/>
            <person name="Nordberg H.P."/>
            <person name="Cantor M.N."/>
            <person name="Hua S.X."/>
        </authorList>
    </citation>
    <scope>NUCLEOTIDE SEQUENCE [LARGE SCALE GENOMIC DNA]</scope>
    <source>
        <strain evidence="1 2">Ve08.2h10</strain>
    </source>
</reference>
<evidence type="ECO:0000313" key="1">
    <source>
        <dbReference type="EMBL" id="KIK75132.1"/>
    </source>
</evidence>
<accession>A0A0D0BUN1</accession>
<gene>
    <name evidence="1" type="ORF">PAXRUDRAFT_173700</name>
</gene>
<organism evidence="1 2">
    <name type="scientific">Paxillus rubicundulus Ve08.2h10</name>
    <dbReference type="NCBI Taxonomy" id="930991"/>
    <lineage>
        <taxon>Eukaryota</taxon>
        <taxon>Fungi</taxon>
        <taxon>Dikarya</taxon>
        <taxon>Basidiomycota</taxon>
        <taxon>Agaricomycotina</taxon>
        <taxon>Agaricomycetes</taxon>
        <taxon>Agaricomycetidae</taxon>
        <taxon>Boletales</taxon>
        <taxon>Paxilineae</taxon>
        <taxon>Paxillaceae</taxon>
        <taxon>Paxillus</taxon>
    </lineage>
</organism>